<evidence type="ECO:0000313" key="1">
    <source>
        <dbReference type="EMBL" id="KAF2625937.1"/>
    </source>
</evidence>
<protein>
    <submittedName>
        <fullName evidence="1">Uncharacterized protein</fullName>
    </submittedName>
</protein>
<proteinExistence type="predicted"/>
<dbReference type="EMBL" id="MU006723">
    <property type="protein sequence ID" value="KAF2625937.1"/>
    <property type="molecule type" value="Genomic_DNA"/>
</dbReference>
<keyword evidence="2" id="KW-1185">Reference proteome</keyword>
<dbReference type="Proteomes" id="UP000799754">
    <property type="component" value="Unassembled WGS sequence"/>
</dbReference>
<sequence length="526" mass="58056">KHSHSHIQIVPRTDHQIAASSSYSFSHQHPIKNSAGLPVDQQDRAEKMAYRPHQDDEFEDDQTDHGSVFLAGIIKLQPGRRKRNKTWRPMHASDLGEPGSVDGARVHLFGSLPDPIRLSEQMGKFDGQVVFIGHPNRDISAHQWSSSSFQWVNIGRYSHSRGKVEGSLASDRLRGIDEPHDTLEYFKLAAENRQTLIIENGRSKDNTTTAGRALHVGTDIVASTQTYTDTSTKGFRAAATTQSETRSSIPSTARVPFAKDVLEDPFVAAINAFSSQFTDGNQRTAVFNSTTRYAVSTRSAVPATYTTSSLSATAMPYANATTAAADSDASESNASTVNAATVGLHYSDPDGLRRTQQYEVANGLNQQAPTPQSFKGPFFTESKPTTHDPTVALSVRVGEEEKLVNWFRDGHRPARQKEYTKSLIAAAAASDKTRNFGAVGEVSAKQERGPYANTAPFVRLYENLSEYVEEYRNGSGQSYFTRRWKPAVQQLRELGSDNSTSYFSKGSTQPSWSRAALLRPLERMWS</sequence>
<comment type="caution">
    <text evidence="1">The sequence shown here is derived from an EMBL/GenBank/DDBJ whole genome shotgun (WGS) entry which is preliminary data.</text>
</comment>
<accession>A0ACB6RW61</accession>
<organism evidence="1 2">
    <name type="scientific">Macroventuria anomochaeta</name>
    <dbReference type="NCBI Taxonomy" id="301207"/>
    <lineage>
        <taxon>Eukaryota</taxon>
        <taxon>Fungi</taxon>
        <taxon>Dikarya</taxon>
        <taxon>Ascomycota</taxon>
        <taxon>Pezizomycotina</taxon>
        <taxon>Dothideomycetes</taxon>
        <taxon>Pleosporomycetidae</taxon>
        <taxon>Pleosporales</taxon>
        <taxon>Pleosporineae</taxon>
        <taxon>Didymellaceae</taxon>
        <taxon>Macroventuria</taxon>
    </lineage>
</organism>
<feature type="non-terminal residue" evidence="1">
    <location>
        <position position="1"/>
    </location>
</feature>
<name>A0ACB6RW61_9PLEO</name>
<evidence type="ECO:0000313" key="2">
    <source>
        <dbReference type="Proteomes" id="UP000799754"/>
    </source>
</evidence>
<gene>
    <name evidence="1" type="ORF">BU25DRAFT_344775</name>
</gene>
<reference evidence="1" key="1">
    <citation type="journal article" date="2020" name="Stud. Mycol.">
        <title>101 Dothideomycetes genomes: a test case for predicting lifestyles and emergence of pathogens.</title>
        <authorList>
            <person name="Haridas S."/>
            <person name="Albert R."/>
            <person name="Binder M."/>
            <person name="Bloem J."/>
            <person name="Labutti K."/>
            <person name="Salamov A."/>
            <person name="Andreopoulos B."/>
            <person name="Baker S."/>
            <person name="Barry K."/>
            <person name="Bills G."/>
            <person name="Bluhm B."/>
            <person name="Cannon C."/>
            <person name="Castanera R."/>
            <person name="Culley D."/>
            <person name="Daum C."/>
            <person name="Ezra D."/>
            <person name="Gonzalez J."/>
            <person name="Henrissat B."/>
            <person name="Kuo A."/>
            <person name="Liang C."/>
            <person name="Lipzen A."/>
            <person name="Lutzoni F."/>
            <person name="Magnuson J."/>
            <person name="Mondo S."/>
            <person name="Nolan M."/>
            <person name="Ohm R."/>
            <person name="Pangilinan J."/>
            <person name="Park H.-J."/>
            <person name="Ramirez L."/>
            <person name="Alfaro M."/>
            <person name="Sun H."/>
            <person name="Tritt A."/>
            <person name="Yoshinaga Y."/>
            <person name="Zwiers L.-H."/>
            <person name="Turgeon B."/>
            <person name="Goodwin S."/>
            <person name="Spatafora J."/>
            <person name="Crous P."/>
            <person name="Grigoriev I."/>
        </authorList>
    </citation>
    <scope>NUCLEOTIDE SEQUENCE</scope>
    <source>
        <strain evidence="1">CBS 525.71</strain>
    </source>
</reference>